<feature type="compositionally biased region" description="Basic and acidic residues" evidence="7">
    <location>
        <begin position="25"/>
        <end position="36"/>
    </location>
</feature>
<reference evidence="8" key="2">
    <citation type="submission" date="2020-08" db="EMBL/GenBank/DDBJ databases">
        <title>Draft Genome Sequence of Cumin Blight Pathogen Alternaria burnsii.</title>
        <authorList>
            <person name="Feng Z."/>
        </authorList>
    </citation>
    <scope>NUCLEOTIDE SEQUENCE</scope>
    <source>
        <strain evidence="8">CBS107.38</strain>
    </source>
</reference>
<keyword evidence="5" id="KW-0206">Cytoskeleton</keyword>
<dbReference type="InterPro" id="IPR020902">
    <property type="entry name" value="Actin/actin-like_CS"/>
</dbReference>
<dbReference type="PRINTS" id="PR00190">
    <property type="entry name" value="ACTIN"/>
</dbReference>
<dbReference type="InterPro" id="IPR043129">
    <property type="entry name" value="ATPase_NBD"/>
</dbReference>
<gene>
    <name evidence="8" type="ORF">GT037_005617</name>
</gene>
<dbReference type="Gene3D" id="3.30.420.40">
    <property type="match status" value="2"/>
</dbReference>
<dbReference type="RefSeq" id="XP_038786353.1">
    <property type="nucleotide sequence ID" value="XM_038930664.1"/>
</dbReference>
<evidence type="ECO:0000256" key="7">
    <source>
        <dbReference type="SAM" id="MobiDB-lite"/>
    </source>
</evidence>
<dbReference type="SUPFAM" id="SSF53067">
    <property type="entry name" value="Actin-like ATPase domain"/>
    <property type="match status" value="2"/>
</dbReference>
<evidence type="ECO:0000256" key="4">
    <source>
        <dbReference type="ARBA" id="ARBA00022840"/>
    </source>
</evidence>
<reference evidence="8" key="1">
    <citation type="submission" date="2020-01" db="EMBL/GenBank/DDBJ databases">
        <authorList>
            <person name="Feng Z.H.Z."/>
        </authorList>
    </citation>
    <scope>NUCLEOTIDE SEQUENCE</scope>
    <source>
        <strain evidence="8">CBS107.38</strain>
    </source>
</reference>
<evidence type="ECO:0000313" key="8">
    <source>
        <dbReference type="EMBL" id="KAF7676112.1"/>
    </source>
</evidence>
<keyword evidence="2" id="KW-0963">Cytoplasm</keyword>
<accession>A0A8H7B7P8</accession>
<dbReference type="PANTHER" id="PTHR11937">
    <property type="entry name" value="ACTIN"/>
    <property type="match status" value="1"/>
</dbReference>
<keyword evidence="4" id="KW-0067">ATP-binding</keyword>
<dbReference type="GO" id="GO:0005856">
    <property type="term" value="C:cytoskeleton"/>
    <property type="evidence" value="ECO:0007669"/>
    <property type="project" value="UniProtKB-SubCell"/>
</dbReference>
<evidence type="ECO:0000256" key="3">
    <source>
        <dbReference type="ARBA" id="ARBA00022741"/>
    </source>
</evidence>
<comment type="caution">
    <text evidence="8">The sequence shown here is derived from an EMBL/GenBank/DDBJ whole genome shotgun (WGS) entry which is preliminary data.</text>
</comment>
<keyword evidence="3" id="KW-0547">Nucleotide-binding</keyword>
<dbReference type="CDD" id="cd10216">
    <property type="entry name" value="ASKHA_NBD_Arp1"/>
    <property type="match status" value="1"/>
</dbReference>
<keyword evidence="9" id="KW-1185">Reference proteome</keyword>
<feature type="compositionally biased region" description="Pro residues" evidence="7">
    <location>
        <begin position="52"/>
        <end position="61"/>
    </location>
</feature>
<evidence type="ECO:0000256" key="6">
    <source>
        <dbReference type="ARBA" id="ARBA00038483"/>
    </source>
</evidence>
<dbReference type="Pfam" id="PF00022">
    <property type="entry name" value="Actin"/>
    <property type="match status" value="1"/>
</dbReference>
<dbReference type="Gene3D" id="3.90.640.10">
    <property type="entry name" value="Actin, Chain A, domain 4"/>
    <property type="match status" value="1"/>
</dbReference>
<sequence length="441" mass="48757">GTPVINAEARRELRDSEGAPNWGSSHDHSSSPRQNDRPSSNVGPVALSSHHPPSPSLPQPPAMGSRLHNAPIVIDNGSGTIRAGFAGEDVPKCFFPSYVGRPKHVRTMAGALEGDVFIGPQAQQYRGLFKINYPLEHGIVTDWDDMERIWQYVYTEGLRTVSEDHPVLLTEPPLNPRENRDTAAQILFETFNVPALYTSVQAVLSLYASGKTTGLVLDSGDGVSHAVPVFQGFAIPNSIRRIDVAGRDVTEHFQQLLRKSGRIFHTSAEKETVKNIKEATGYVALDPAKEEKDWSGSSRSEGKSVDYTLPDGQKIKIGAERFRAPEILFNPEIIGLEYPGVHQIVVEAIHRTDMDLRKALYGNIVLSGGSTLTKGFGNRLLHEVQRLAVKDMRIKILAPPERIYTTWTGGSILAGLSTFKKMWVEKDEWQENPDIIHTKFA</sequence>
<dbReference type="PROSITE" id="PS01132">
    <property type="entry name" value="ACTINS_ACT_LIKE"/>
    <property type="match status" value="1"/>
</dbReference>
<dbReference type="EMBL" id="JAAABM010000007">
    <property type="protein sequence ID" value="KAF7676112.1"/>
    <property type="molecule type" value="Genomic_DNA"/>
</dbReference>
<dbReference type="SMART" id="SM00268">
    <property type="entry name" value="ACTIN"/>
    <property type="match status" value="1"/>
</dbReference>
<comment type="similarity">
    <text evidence="6">Belongs to the actin family. ARP1 subfamily.</text>
</comment>
<evidence type="ECO:0000256" key="5">
    <source>
        <dbReference type="ARBA" id="ARBA00023212"/>
    </source>
</evidence>
<dbReference type="GeneID" id="62203842"/>
<evidence type="ECO:0000256" key="1">
    <source>
        <dbReference type="ARBA" id="ARBA00004245"/>
    </source>
</evidence>
<dbReference type="Proteomes" id="UP000596902">
    <property type="component" value="Unassembled WGS sequence"/>
</dbReference>
<name>A0A8H7B7P8_9PLEO</name>
<feature type="region of interest" description="Disordered" evidence="7">
    <location>
        <begin position="1"/>
        <end position="71"/>
    </location>
</feature>
<dbReference type="AlphaFoldDB" id="A0A8H7B7P8"/>
<dbReference type="InterPro" id="IPR004000">
    <property type="entry name" value="Actin"/>
</dbReference>
<protein>
    <submittedName>
        <fullName evidence="8">Actin actin-like protein</fullName>
    </submittedName>
</protein>
<evidence type="ECO:0000313" key="9">
    <source>
        <dbReference type="Proteomes" id="UP000596902"/>
    </source>
</evidence>
<organism evidence="8 9">
    <name type="scientific">Alternaria burnsii</name>
    <dbReference type="NCBI Taxonomy" id="1187904"/>
    <lineage>
        <taxon>Eukaryota</taxon>
        <taxon>Fungi</taxon>
        <taxon>Dikarya</taxon>
        <taxon>Ascomycota</taxon>
        <taxon>Pezizomycotina</taxon>
        <taxon>Dothideomycetes</taxon>
        <taxon>Pleosporomycetidae</taxon>
        <taxon>Pleosporales</taxon>
        <taxon>Pleosporineae</taxon>
        <taxon>Pleosporaceae</taxon>
        <taxon>Alternaria</taxon>
        <taxon>Alternaria sect. Alternaria</taxon>
    </lineage>
</organism>
<dbReference type="FunFam" id="3.30.420.40:FF:000018">
    <property type="entry name" value="Actin-like protein (Centractin)"/>
    <property type="match status" value="1"/>
</dbReference>
<dbReference type="GO" id="GO:0005524">
    <property type="term" value="F:ATP binding"/>
    <property type="evidence" value="ECO:0007669"/>
    <property type="project" value="UniProtKB-KW"/>
</dbReference>
<feature type="non-terminal residue" evidence="8">
    <location>
        <position position="1"/>
    </location>
</feature>
<comment type="subcellular location">
    <subcellularLocation>
        <location evidence="1">Cytoplasm</location>
        <location evidence="1">Cytoskeleton</location>
    </subcellularLocation>
</comment>
<feature type="compositionally biased region" description="Basic and acidic residues" evidence="7">
    <location>
        <begin position="8"/>
        <end position="17"/>
    </location>
</feature>
<dbReference type="FunFam" id="3.90.640.10:FF:000015">
    <property type="entry name" value="Actin-like protein"/>
    <property type="match status" value="1"/>
</dbReference>
<proteinExistence type="inferred from homology"/>
<evidence type="ECO:0000256" key="2">
    <source>
        <dbReference type="ARBA" id="ARBA00022490"/>
    </source>
</evidence>